<evidence type="ECO:0000256" key="1">
    <source>
        <dbReference type="SAM" id="SignalP"/>
    </source>
</evidence>
<protein>
    <submittedName>
        <fullName evidence="2">Uncharacterized protein</fullName>
    </submittedName>
</protein>
<feature type="signal peptide" evidence="1">
    <location>
        <begin position="1"/>
        <end position="18"/>
    </location>
</feature>
<proteinExistence type="predicted"/>
<evidence type="ECO:0000313" key="2">
    <source>
        <dbReference type="EMBL" id="RPA75843.1"/>
    </source>
</evidence>
<dbReference type="EMBL" id="ML119756">
    <property type="protein sequence ID" value="RPA75843.1"/>
    <property type="molecule type" value="Genomic_DNA"/>
</dbReference>
<sequence>MKFTLAASIAALVSVVAAVQTCPADTHRICCYNLDERGTGYYCGLPQRDGDYPCGDEKLIPLCCKTSGNYPRGYVGNDCVKGTRVEFVTSTTTVCPEATAVPEDC</sequence>
<dbReference type="OrthoDB" id="4167026at2759"/>
<evidence type="ECO:0000313" key="3">
    <source>
        <dbReference type="Proteomes" id="UP000275078"/>
    </source>
</evidence>
<feature type="chain" id="PRO_5018210596" evidence="1">
    <location>
        <begin position="19"/>
        <end position="105"/>
    </location>
</feature>
<dbReference type="Proteomes" id="UP000275078">
    <property type="component" value="Unassembled WGS sequence"/>
</dbReference>
<accession>A0A3N4HPU1</accession>
<gene>
    <name evidence="2" type="ORF">BJ508DRAFT_417934</name>
</gene>
<organism evidence="2 3">
    <name type="scientific">Ascobolus immersus RN42</name>
    <dbReference type="NCBI Taxonomy" id="1160509"/>
    <lineage>
        <taxon>Eukaryota</taxon>
        <taxon>Fungi</taxon>
        <taxon>Dikarya</taxon>
        <taxon>Ascomycota</taxon>
        <taxon>Pezizomycotina</taxon>
        <taxon>Pezizomycetes</taxon>
        <taxon>Pezizales</taxon>
        <taxon>Ascobolaceae</taxon>
        <taxon>Ascobolus</taxon>
    </lineage>
</organism>
<reference evidence="2 3" key="1">
    <citation type="journal article" date="2018" name="Nat. Ecol. Evol.">
        <title>Pezizomycetes genomes reveal the molecular basis of ectomycorrhizal truffle lifestyle.</title>
        <authorList>
            <person name="Murat C."/>
            <person name="Payen T."/>
            <person name="Noel B."/>
            <person name="Kuo A."/>
            <person name="Morin E."/>
            <person name="Chen J."/>
            <person name="Kohler A."/>
            <person name="Krizsan K."/>
            <person name="Balestrini R."/>
            <person name="Da Silva C."/>
            <person name="Montanini B."/>
            <person name="Hainaut M."/>
            <person name="Levati E."/>
            <person name="Barry K.W."/>
            <person name="Belfiori B."/>
            <person name="Cichocki N."/>
            <person name="Clum A."/>
            <person name="Dockter R.B."/>
            <person name="Fauchery L."/>
            <person name="Guy J."/>
            <person name="Iotti M."/>
            <person name="Le Tacon F."/>
            <person name="Lindquist E.A."/>
            <person name="Lipzen A."/>
            <person name="Malagnac F."/>
            <person name="Mello A."/>
            <person name="Molinier V."/>
            <person name="Miyauchi S."/>
            <person name="Poulain J."/>
            <person name="Riccioni C."/>
            <person name="Rubini A."/>
            <person name="Sitrit Y."/>
            <person name="Splivallo R."/>
            <person name="Traeger S."/>
            <person name="Wang M."/>
            <person name="Zifcakova L."/>
            <person name="Wipf D."/>
            <person name="Zambonelli A."/>
            <person name="Paolocci F."/>
            <person name="Nowrousian M."/>
            <person name="Ottonello S."/>
            <person name="Baldrian P."/>
            <person name="Spatafora J.W."/>
            <person name="Henrissat B."/>
            <person name="Nagy L.G."/>
            <person name="Aury J.M."/>
            <person name="Wincker P."/>
            <person name="Grigoriev I.V."/>
            <person name="Bonfante P."/>
            <person name="Martin F.M."/>
        </authorList>
    </citation>
    <scope>NUCLEOTIDE SEQUENCE [LARGE SCALE GENOMIC DNA]</scope>
    <source>
        <strain evidence="2 3">RN42</strain>
    </source>
</reference>
<dbReference type="AlphaFoldDB" id="A0A3N4HPU1"/>
<keyword evidence="1" id="KW-0732">Signal</keyword>
<name>A0A3N4HPU1_ASCIM</name>
<keyword evidence="3" id="KW-1185">Reference proteome</keyword>